<evidence type="ECO:0000313" key="2">
    <source>
        <dbReference type="Proteomes" id="UP000076947"/>
    </source>
</evidence>
<dbReference type="EMBL" id="LSTQ01000024">
    <property type="protein sequence ID" value="OAH25909.1"/>
    <property type="molecule type" value="Genomic_DNA"/>
</dbReference>
<gene>
    <name evidence="1" type="ORF">AYJ05_00175</name>
</gene>
<organism evidence="1 2">
    <name type="scientific">Corynebacterium stationis</name>
    <dbReference type="NCBI Taxonomy" id="1705"/>
    <lineage>
        <taxon>Bacteria</taxon>
        <taxon>Bacillati</taxon>
        <taxon>Actinomycetota</taxon>
        <taxon>Actinomycetes</taxon>
        <taxon>Mycobacteriales</taxon>
        <taxon>Corynebacteriaceae</taxon>
        <taxon>Corynebacterium</taxon>
    </lineage>
</organism>
<dbReference type="STRING" id="1705.CA21670_01710"/>
<name>A0A177IAP7_9CORY</name>
<reference evidence="2" key="1">
    <citation type="submission" date="2016-02" db="EMBL/GenBank/DDBJ databases">
        <authorList>
            <person name="Kaur G."/>
            <person name="Nair G.R."/>
            <person name="Mayilraj S."/>
        </authorList>
    </citation>
    <scope>NUCLEOTIDE SEQUENCE [LARGE SCALE GENOMIC DNA]</scope>
    <source>
        <strain evidence="2">GA-15</strain>
    </source>
</reference>
<sequence>MTTPSPSSQPEQRFQLFLDAAQRIKEAVTSLEGVAGLSAGSFGEISLLFAGARVGGIRKPSPREDTAIEIHVVVDVAAEKVLQELGTEIRRAAMAACPQLKRVDVIFADATLGTHV</sequence>
<accession>A0A177IAP7</accession>
<comment type="caution">
    <text evidence="1">The sequence shown here is derived from an EMBL/GenBank/DDBJ whole genome shotgun (WGS) entry which is preliminary data.</text>
</comment>
<dbReference type="AlphaFoldDB" id="A0A177IAP7"/>
<dbReference type="Proteomes" id="UP000076947">
    <property type="component" value="Unassembled WGS sequence"/>
</dbReference>
<proteinExistence type="predicted"/>
<evidence type="ECO:0008006" key="3">
    <source>
        <dbReference type="Google" id="ProtNLM"/>
    </source>
</evidence>
<keyword evidence="2" id="KW-1185">Reference proteome</keyword>
<evidence type="ECO:0000313" key="1">
    <source>
        <dbReference type="EMBL" id="OAH25909.1"/>
    </source>
</evidence>
<dbReference type="RefSeq" id="WP_066840236.1">
    <property type="nucleotide sequence ID" value="NZ_CAJUDP010000019.1"/>
</dbReference>
<protein>
    <recommendedName>
        <fullName evidence="3">Asp23/Gls24 family envelope stress response protein</fullName>
    </recommendedName>
</protein>